<dbReference type="Proteomes" id="UP001324427">
    <property type="component" value="Unassembled WGS sequence"/>
</dbReference>
<feature type="compositionally biased region" description="Acidic residues" evidence="1">
    <location>
        <begin position="159"/>
        <end position="199"/>
    </location>
</feature>
<evidence type="ECO:0000256" key="1">
    <source>
        <dbReference type="SAM" id="MobiDB-lite"/>
    </source>
</evidence>
<proteinExistence type="predicted"/>
<dbReference type="AlphaFoldDB" id="A0AAV9JQT4"/>
<accession>A0AAV9JQT4</accession>
<reference evidence="2 3" key="1">
    <citation type="submission" date="2021-11" db="EMBL/GenBank/DDBJ databases">
        <title>Black yeast isolated from Biological Soil Crust.</title>
        <authorList>
            <person name="Kurbessoian T."/>
        </authorList>
    </citation>
    <scope>NUCLEOTIDE SEQUENCE [LARGE SCALE GENOMIC DNA]</scope>
    <source>
        <strain evidence="2 3">CCFEE 5522</strain>
    </source>
</reference>
<feature type="compositionally biased region" description="Basic and acidic residues" evidence="1">
    <location>
        <begin position="671"/>
        <end position="682"/>
    </location>
</feature>
<feature type="region of interest" description="Disordered" evidence="1">
    <location>
        <begin position="334"/>
        <end position="428"/>
    </location>
</feature>
<dbReference type="EMBL" id="JAVFHQ010000009">
    <property type="protein sequence ID" value="KAK4547982.1"/>
    <property type="molecule type" value="Genomic_DNA"/>
</dbReference>
<comment type="caution">
    <text evidence="2">The sequence shown here is derived from an EMBL/GenBank/DDBJ whole genome shotgun (WGS) entry which is preliminary data.</text>
</comment>
<feature type="compositionally biased region" description="Acidic residues" evidence="1">
    <location>
        <begin position="957"/>
        <end position="1000"/>
    </location>
</feature>
<feature type="region of interest" description="Disordered" evidence="1">
    <location>
        <begin position="488"/>
        <end position="559"/>
    </location>
</feature>
<dbReference type="GO" id="GO:0045893">
    <property type="term" value="P:positive regulation of DNA-templated transcription"/>
    <property type="evidence" value="ECO:0007669"/>
    <property type="project" value="TreeGrafter"/>
</dbReference>
<dbReference type="PANTHER" id="PTHR15572:SF0">
    <property type="entry name" value="GLUTAMINE-RICH PROTEIN-RELATED"/>
    <property type="match status" value="1"/>
</dbReference>
<feature type="region of interest" description="Disordered" evidence="1">
    <location>
        <begin position="1"/>
        <end position="220"/>
    </location>
</feature>
<feature type="compositionally biased region" description="Low complexity" evidence="1">
    <location>
        <begin position="339"/>
        <end position="357"/>
    </location>
</feature>
<feature type="compositionally biased region" description="Pro residues" evidence="1">
    <location>
        <begin position="519"/>
        <end position="532"/>
    </location>
</feature>
<sequence length="1018" mass="114591">MARLTLRGPKGKPPKSVHFEDSMATSNSADEYMRQKEQRPSSPAAAGDATEQATKKSKKRKKSTASPPPPASPDEEGDTIAVQQKVKAVEIEDVTEDDNNGDSPLSDIELLEKQLDESPEQPTTASANRPEQPTTVGANRPWGRNGKAPVRGHGRYDGAEDDYEMIDADDADEEAVDEGSIDYNDQGDEDAEDDGDGDKDEVISISSQDDDKEAPPFDIMDRPWKVEGFNRGMRQHWETMYCTVEMRPLGNSWDSTEDYQREKDKEMLRYMEDFALPTWVIPREQAEQAYFRLLERSRWRTLGIRIYGQQRIPEIIPNATPFNRVGQMPFQQQLPLNTHPNQYPQHPQHMQHPQQRQSSMGDSRPPSVAQQQQQQQMQYHPPSNQQSMPPNGMPPNGMPPNGMQPNGMHPNMQPPPPNQMLRSQPHAMPMLVPPGAHQQAMQHQHAMQMMHQQHAMQGHPQMSHAPHGLPYAVGPHMMSHANVPMQAPRPMPFGLPPGMQQMPAPTNVNRPSRRKKETPVPPTPPPPPPTPPYDVRDRPIPRKEFNKTGKRNMRKQAEALDFPWQRKLDFPKARDEAKWDDSGYDRDILDAMTAVRQKNMPIITKLDDELAEKQRMQRAAAALALKLKCDGDTLTSVAGNQRNKKKRPLPAQLHDEQSSDMEKAQSQQPEGGDKKETKRKSENIGGDPYYSGNFSFASEEDRQKALALQRKTPDDIIDDAEAGRIDWELCKEIFICWNPGKKGLTQDLIQAQYRIYDTLITRKQLDSTPILTRRAAECIVDFCPDLLWREMLLRIVSEAGYGNKDVRDRFCYNGCHNDKATITKRIAAALGQKQQNPPGKRKPRQEAAEAGRSASPDDDDQPPPKKGRRGPLAKDKEQKDRYQKGEAEWHAGNKVDFANYTRFFGKRPGARVYPAAGDKRKKSEDADGGSELDTASPSKRAKAEEEDGARPATSDGVEMEVDDSNAAEESDEEESEDEEDEDDEEDEEEAEEEAEEEQAEAADAVSAQGSSVLDDFSD</sequence>
<feature type="compositionally biased region" description="Basic and acidic residues" evidence="1">
    <location>
        <begin position="534"/>
        <end position="547"/>
    </location>
</feature>
<feature type="region of interest" description="Disordered" evidence="1">
    <location>
        <begin position="634"/>
        <end position="690"/>
    </location>
</feature>
<dbReference type="GO" id="GO:0016514">
    <property type="term" value="C:SWI/SNF complex"/>
    <property type="evidence" value="ECO:0007669"/>
    <property type="project" value="TreeGrafter"/>
</dbReference>
<keyword evidence="3" id="KW-1185">Reference proteome</keyword>
<feature type="compositionally biased region" description="Acidic residues" evidence="1">
    <location>
        <begin position="91"/>
        <end position="100"/>
    </location>
</feature>
<feature type="compositionally biased region" description="Low complexity" evidence="1">
    <location>
        <begin position="370"/>
        <end position="390"/>
    </location>
</feature>
<dbReference type="InterPro" id="IPR052438">
    <property type="entry name" value="Chromatin_remod/trans_coact"/>
</dbReference>
<feature type="region of interest" description="Disordered" evidence="1">
    <location>
        <begin position="830"/>
        <end position="1018"/>
    </location>
</feature>
<feature type="compositionally biased region" description="Basic and acidic residues" evidence="1">
    <location>
        <begin position="872"/>
        <end position="893"/>
    </location>
</feature>
<protein>
    <submittedName>
        <fullName evidence="2">Uncharacterized protein</fullName>
    </submittedName>
</protein>
<feature type="compositionally biased region" description="Polar residues" evidence="1">
    <location>
        <begin position="120"/>
        <end position="137"/>
    </location>
</feature>
<evidence type="ECO:0000313" key="3">
    <source>
        <dbReference type="Proteomes" id="UP001324427"/>
    </source>
</evidence>
<name>A0AAV9JQT4_9PEZI</name>
<organism evidence="2 3">
    <name type="scientific">Oleoguttula mirabilis</name>
    <dbReference type="NCBI Taxonomy" id="1507867"/>
    <lineage>
        <taxon>Eukaryota</taxon>
        <taxon>Fungi</taxon>
        <taxon>Dikarya</taxon>
        <taxon>Ascomycota</taxon>
        <taxon>Pezizomycotina</taxon>
        <taxon>Dothideomycetes</taxon>
        <taxon>Dothideomycetidae</taxon>
        <taxon>Mycosphaerellales</taxon>
        <taxon>Teratosphaeriaceae</taxon>
        <taxon>Oleoguttula</taxon>
    </lineage>
</organism>
<dbReference type="PANTHER" id="PTHR15572">
    <property type="entry name" value="GLIOMA TUMOR SUPPRESSOR CANDIDATE REGION GENE 1"/>
    <property type="match status" value="1"/>
</dbReference>
<feature type="compositionally biased region" description="Low complexity" evidence="1">
    <location>
        <begin position="399"/>
        <end position="411"/>
    </location>
</feature>
<feature type="compositionally biased region" description="Basic and acidic residues" evidence="1">
    <location>
        <begin position="653"/>
        <end position="663"/>
    </location>
</feature>
<evidence type="ECO:0000313" key="2">
    <source>
        <dbReference type="EMBL" id="KAK4547982.1"/>
    </source>
</evidence>
<gene>
    <name evidence="2" type="ORF">LTR36_010702</name>
</gene>